<accession>A0A1I1X852</accession>
<feature type="region of interest" description="Disordered" evidence="2">
    <location>
        <begin position="1"/>
        <end position="122"/>
    </location>
</feature>
<evidence type="ECO:0000313" key="3">
    <source>
        <dbReference type="EMBL" id="SFE02788.1"/>
    </source>
</evidence>
<evidence type="ECO:0000313" key="4">
    <source>
        <dbReference type="Proteomes" id="UP000199517"/>
    </source>
</evidence>
<protein>
    <submittedName>
        <fullName evidence="3">Uncharacterized protein</fullName>
    </submittedName>
</protein>
<feature type="compositionally biased region" description="Polar residues" evidence="2">
    <location>
        <begin position="19"/>
        <end position="51"/>
    </location>
</feature>
<keyword evidence="1" id="KW-0175">Coiled coil</keyword>
<name>A0A1I1X852_9BURK</name>
<sequence length="431" mass="46721">MIGQVNNGSRRQAARSAPEPQQQVQARASSAKPGTTITLEGRSVTLQTNPEDSGAQPTRPAPRLSPPRSKTLPRAKSSASGMGEPPKAATPRSDVQAGKAKAKAGAAPARPAGPARQPEANTPEWRDWAAHVILKMHGFVGGAGQPVADSTMSLEQRIRHLQGMQDLKPDVFQFQAELRQQMNGVDGHSEPARYGKWAQAASVDLETVFQKASAEAELHGSEPEVFVDALDEFAADTDKDTDAVQVRSGPPEAAARPRAGETDTPTPPADQDASVDATGVSSDHAAGPAATESTPKLSESAQNALRDGMARDLLQLNTMNMGFFISGARDLLGNVRAMDRRIEDLKELLAQKEEMLQGHADLKKQLADPDLPARLEWPQFKRWRAAAEMRPEKKFDELAASIRDIQASMNRGVEHLVWKEGYRKAEIFKKY</sequence>
<feature type="compositionally biased region" description="Polar residues" evidence="2">
    <location>
        <begin position="1"/>
        <end position="10"/>
    </location>
</feature>
<feature type="compositionally biased region" description="Low complexity" evidence="2">
    <location>
        <begin position="97"/>
        <end position="116"/>
    </location>
</feature>
<proteinExistence type="predicted"/>
<evidence type="ECO:0000256" key="2">
    <source>
        <dbReference type="SAM" id="MobiDB-lite"/>
    </source>
</evidence>
<feature type="region of interest" description="Disordered" evidence="2">
    <location>
        <begin position="237"/>
        <end position="302"/>
    </location>
</feature>
<gene>
    <name evidence="3" type="ORF">SAMN04489710_1128</name>
</gene>
<dbReference type="RefSeq" id="WP_139225749.1">
    <property type="nucleotide sequence ID" value="NZ_FOMQ01000012.1"/>
</dbReference>
<evidence type="ECO:0000256" key="1">
    <source>
        <dbReference type="SAM" id="Coils"/>
    </source>
</evidence>
<feature type="compositionally biased region" description="Polar residues" evidence="2">
    <location>
        <begin position="291"/>
        <end position="302"/>
    </location>
</feature>
<reference evidence="4" key="1">
    <citation type="submission" date="2016-10" db="EMBL/GenBank/DDBJ databases">
        <authorList>
            <person name="Varghese N."/>
            <person name="Submissions S."/>
        </authorList>
    </citation>
    <scope>NUCLEOTIDE SEQUENCE [LARGE SCALE GENOMIC DNA]</scope>
    <source>
        <strain evidence="4">DSM 7481</strain>
    </source>
</reference>
<organism evidence="3 4">
    <name type="scientific">Paracidovorax konjaci</name>
    <dbReference type="NCBI Taxonomy" id="32040"/>
    <lineage>
        <taxon>Bacteria</taxon>
        <taxon>Pseudomonadati</taxon>
        <taxon>Pseudomonadota</taxon>
        <taxon>Betaproteobacteria</taxon>
        <taxon>Burkholderiales</taxon>
        <taxon>Comamonadaceae</taxon>
        <taxon>Paracidovorax</taxon>
    </lineage>
</organism>
<keyword evidence="4" id="KW-1185">Reference proteome</keyword>
<dbReference type="AlphaFoldDB" id="A0A1I1X852"/>
<dbReference type="OrthoDB" id="8810187at2"/>
<dbReference type="Proteomes" id="UP000199517">
    <property type="component" value="Unassembled WGS sequence"/>
</dbReference>
<feature type="coiled-coil region" evidence="1">
    <location>
        <begin position="328"/>
        <end position="365"/>
    </location>
</feature>
<dbReference type="EMBL" id="FOMQ01000012">
    <property type="protein sequence ID" value="SFE02788.1"/>
    <property type="molecule type" value="Genomic_DNA"/>
</dbReference>